<dbReference type="Pfam" id="PF24832">
    <property type="entry name" value="DUF7716"/>
    <property type="match status" value="1"/>
</dbReference>
<accession>A0A562PHL5</accession>
<organism evidence="2 3">
    <name type="scientific">Pseudomonas duriflava</name>
    <dbReference type="NCBI Taxonomy" id="459528"/>
    <lineage>
        <taxon>Bacteria</taxon>
        <taxon>Pseudomonadati</taxon>
        <taxon>Pseudomonadota</taxon>
        <taxon>Gammaproteobacteria</taxon>
        <taxon>Pseudomonadales</taxon>
        <taxon>Pseudomonadaceae</taxon>
        <taxon>Pseudomonas</taxon>
    </lineage>
</organism>
<name>A0A562PHL5_9PSED</name>
<dbReference type="OrthoDB" id="5917469at2"/>
<dbReference type="AlphaFoldDB" id="A0A562PHL5"/>
<evidence type="ECO:0000313" key="2">
    <source>
        <dbReference type="EMBL" id="TWI43931.1"/>
    </source>
</evidence>
<comment type="caution">
    <text evidence="2">The sequence shown here is derived from an EMBL/GenBank/DDBJ whole genome shotgun (WGS) entry which is preliminary data.</text>
</comment>
<evidence type="ECO:0000313" key="3">
    <source>
        <dbReference type="Proteomes" id="UP000316905"/>
    </source>
</evidence>
<proteinExistence type="predicted"/>
<reference evidence="2 3" key="1">
    <citation type="journal article" date="2015" name="Stand. Genomic Sci.">
        <title>Genomic Encyclopedia of Bacterial and Archaeal Type Strains, Phase III: the genomes of soil and plant-associated and newly described type strains.</title>
        <authorList>
            <person name="Whitman W.B."/>
            <person name="Woyke T."/>
            <person name="Klenk H.P."/>
            <person name="Zhou Y."/>
            <person name="Lilburn T.G."/>
            <person name="Beck B.J."/>
            <person name="De Vos P."/>
            <person name="Vandamme P."/>
            <person name="Eisen J.A."/>
            <person name="Garrity G."/>
            <person name="Hugenholtz P."/>
            <person name="Kyrpides N.C."/>
        </authorList>
    </citation>
    <scope>NUCLEOTIDE SEQUENCE [LARGE SCALE GENOMIC DNA]</scope>
    <source>
        <strain evidence="2 3">CGMCC 1.6858</strain>
    </source>
</reference>
<sequence length="97" mass="11446">MKLIDLTATLETLDDTCFIGARRPWREECEVALFPMTEDYRFPEEAIRAGYEYFLEVSTAQEICEVFERKPIAPERKASFILFYAENDAFPDWEYDA</sequence>
<keyword evidence="3" id="KW-1185">Reference proteome</keyword>
<protein>
    <recommendedName>
        <fullName evidence="1">DUF7716 domain-containing protein</fullName>
    </recommendedName>
</protein>
<evidence type="ECO:0000259" key="1">
    <source>
        <dbReference type="Pfam" id="PF24832"/>
    </source>
</evidence>
<dbReference type="Proteomes" id="UP000316905">
    <property type="component" value="Unassembled WGS sequence"/>
</dbReference>
<feature type="domain" description="DUF7716" evidence="1">
    <location>
        <begin position="13"/>
        <end position="90"/>
    </location>
</feature>
<dbReference type="EMBL" id="VLKY01000060">
    <property type="protein sequence ID" value="TWI43931.1"/>
    <property type="molecule type" value="Genomic_DNA"/>
</dbReference>
<gene>
    <name evidence="2" type="ORF">IQ22_04755</name>
</gene>
<dbReference type="InterPro" id="IPR056133">
    <property type="entry name" value="DUF7716"/>
</dbReference>
<dbReference type="RefSeq" id="WP_145146124.1">
    <property type="nucleotide sequence ID" value="NZ_VLKY01000060.1"/>
</dbReference>